<feature type="compositionally biased region" description="Low complexity" evidence="1">
    <location>
        <begin position="71"/>
        <end position="97"/>
    </location>
</feature>
<feature type="compositionally biased region" description="Low complexity" evidence="1">
    <location>
        <begin position="144"/>
        <end position="181"/>
    </location>
</feature>
<feature type="region of interest" description="Disordered" evidence="1">
    <location>
        <begin position="35"/>
        <end position="98"/>
    </location>
</feature>
<dbReference type="SUPFAM" id="SSF55166">
    <property type="entry name" value="Hedgehog/DD-peptidase"/>
    <property type="match status" value="1"/>
</dbReference>
<protein>
    <submittedName>
        <fullName evidence="3">DUF5715 family protein</fullName>
    </submittedName>
</protein>
<dbReference type="RefSeq" id="WP_348265327.1">
    <property type="nucleotide sequence ID" value="NZ_CP121196.1"/>
</dbReference>
<feature type="chain" id="PRO_5043493047" evidence="2">
    <location>
        <begin position="22"/>
        <end position="432"/>
    </location>
</feature>
<accession>A0AAU7DRN4</accession>
<keyword evidence="2" id="KW-0732">Signal</keyword>
<dbReference type="InterPro" id="IPR009045">
    <property type="entry name" value="Zn_M74/Hedgehog-like"/>
</dbReference>
<evidence type="ECO:0000256" key="2">
    <source>
        <dbReference type="SAM" id="SignalP"/>
    </source>
</evidence>
<dbReference type="AlphaFoldDB" id="A0AAU7DRN4"/>
<name>A0AAU7DRN4_9BACT</name>
<evidence type="ECO:0000313" key="3">
    <source>
        <dbReference type="EMBL" id="XBH20111.1"/>
    </source>
</evidence>
<organism evidence="3">
    <name type="scientific">Telmatobacter sp. DSM 110680</name>
    <dbReference type="NCBI Taxonomy" id="3036704"/>
    <lineage>
        <taxon>Bacteria</taxon>
        <taxon>Pseudomonadati</taxon>
        <taxon>Acidobacteriota</taxon>
        <taxon>Terriglobia</taxon>
        <taxon>Terriglobales</taxon>
        <taxon>Acidobacteriaceae</taxon>
        <taxon>Telmatobacter</taxon>
    </lineage>
</organism>
<feature type="region of interest" description="Disordered" evidence="1">
    <location>
        <begin position="122"/>
        <end position="190"/>
    </location>
</feature>
<feature type="region of interest" description="Disordered" evidence="1">
    <location>
        <begin position="401"/>
        <end position="432"/>
    </location>
</feature>
<dbReference type="Pfam" id="PF18979">
    <property type="entry name" value="DUF5715"/>
    <property type="match status" value="1"/>
</dbReference>
<dbReference type="EMBL" id="CP121196">
    <property type="protein sequence ID" value="XBH20111.1"/>
    <property type="molecule type" value="Genomic_DNA"/>
</dbReference>
<dbReference type="InterPro" id="IPR043769">
    <property type="entry name" value="DUF5715"/>
</dbReference>
<gene>
    <name evidence="3" type="ORF">P8935_10120</name>
</gene>
<proteinExistence type="predicted"/>
<reference evidence="3" key="1">
    <citation type="submission" date="2023-03" db="EMBL/GenBank/DDBJ databases">
        <title>Edaphobacter sp.</title>
        <authorList>
            <person name="Huber K.J."/>
            <person name="Papendorf J."/>
            <person name="Pilke C."/>
            <person name="Bunk B."/>
            <person name="Sproeer C."/>
            <person name="Pester M."/>
        </authorList>
    </citation>
    <scope>NUCLEOTIDE SEQUENCE</scope>
    <source>
        <strain evidence="3">DSM 110680</strain>
    </source>
</reference>
<sequence length="432" mass="46747">MARIAFTTLLLASLVAIPASATRIDTVQLHAHASITKSSVHRAHRTGHPTASHGTPRSLRSTPTSKHKSSASHTTTRQSAHYSSSPSRRVIPSSRYRATLKRSRYNRYRSSARFIPMAAVPAASTRSGTMEIPEPSAKSPESLPTETDAEAAPAPRSTPRPADSTPAANAAHAETDTAPAPGTDPATIAAAGNPLAAPRETRQPIVPASGQVAELMRPPIITGRVSSYTLRGTHDSLVRQNARSEEESLERIEDDADLQDRIARGLLVRVPESGALIVNAALPEDRRYCRPWTADFLTSIARAHQSQFHSPLVVSSAVRTVEYQKRLMRINGNAADAEGDVVSPHLTGATIDIAKSGLSKKEMLWMRNQLLAYQNAGVIDVEEEFHQRCFHITVYKNYSEKAQSHGPRKATPAPQTTETDATATLDPVPDSQ</sequence>
<feature type="compositionally biased region" description="Polar residues" evidence="1">
    <location>
        <begin position="413"/>
        <end position="422"/>
    </location>
</feature>
<evidence type="ECO:0000256" key="1">
    <source>
        <dbReference type="SAM" id="MobiDB-lite"/>
    </source>
</evidence>
<feature type="signal peptide" evidence="2">
    <location>
        <begin position="1"/>
        <end position="21"/>
    </location>
</feature>